<feature type="domain" description="HNH nuclease" evidence="1">
    <location>
        <begin position="82"/>
        <end position="108"/>
    </location>
</feature>
<dbReference type="EMBL" id="LLWF02000165">
    <property type="protein sequence ID" value="ONH81196.1"/>
    <property type="molecule type" value="Genomic_DNA"/>
</dbReference>
<dbReference type="Proteomes" id="UP000054844">
    <property type="component" value="Unassembled WGS sequence"/>
</dbReference>
<comment type="caution">
    <text evidence="2">The sequence shown here is derived from an EMBL/GenBank/DDBJ whole genome shotgun (WGS) entry which is preliminary data.</text>
</comment>
<evidence type="ECO:0000259" key="1">
    <source>
        <dbReference type="Pfam" id="PF13392"/>
    </source>
</evidence>
<dbReference type="Pfam" id="PF13392">
    <property type="entry name" value="HNH_3"/>
    <property type="match status" value="1"/>
</dbReference>
<evidence type="ECO:0000313" key="3">
    <source>
        <dbReference type="Proteomes" id="UP000054844"/>
    </source>
</evidence>
<keyword evidence="3" id="KW-1185">Reference proteome</keyword>
<name>A0A1S8CYQ8_9PROT</name>
<protein>
    <recommendedName>
        <fullName evidence="1">HNH nuclease domain-containing protein</fullName>
    </recommendedName>
</protein>
<dbReference type="AlphaFoldDB" id="A0A1S8CYQ8"/>
<sequence>MGLSGTPAMRDLGGARMLLLREHWERLKEAGATCWVASPDGGGGFYAASGALAAHRLDGGSVGGKRLVLLARLIAAWAGLSIPKGCAVRFRNGDALDFRPGNLEVVRKGKQQGFHEREAPPRIVAQH</sequence>
<evidence type="ECO:0000313" key="2">
    <source>
        <dbReference type="EMBL" id="ONH81196.1"/>
    </source>
</evidence>
<dbReference type="InterPro" id="IPR003615">
    <property type="entry name" value="HNH_nuc"/>
</dbReference>
<reference evidence="2" key="1">
    <citation type="submission" date="2016-12" db="EMBL/GenBank/DDBJ databases">
        <title>Draft genome sequence of Roseomonas mucosa strain AU37, isolated from a peripheral intravenous catheter.</title>
        <authorList>
            <person name="Choudhury M.A."/>
            <person name="Sidjabat H.E."/>
            <person name="Wailan A.M."/>
            <person name="Zhang L."/>
            <person name="Marsh N.M."/>
            <person name="Rickard C.M."/>
            <person name="Davies M."/>
            <person name="Mcmillan D.J."/>
        </authorList>
    </citation>
    <scope>NUCLEOTIDE SEQUENCE [LARGE SCALE GENOMIC DNA]</scope>
    <source>
        <strain evidence="2">AU37</strain>
    </source>
</reference>
<organism evidence="2 3">
    <name type="scientific">Roseomonas mucosa</name>
    <dbReference type="NCBI Taxonomy" id="207340"/>
    <lineage>
        <taxon>Bacteria</taxon>
        <taxon>Pseudomonadati</taxon>
        <taxon>Pseudomonadota</taxon>
        <taxon>Alphaproteobacteria</taxon>
        <taxon>Acetobacterales</taxon>
        <taxon>Roseomonadaceae</taxon>
        <taxon>Roseomonas</taxon>
    </lineage>
</organism>
<proteinExistence type="predicted"/>
<gene>
    <name evidence="2" type="ORF">APZ41_021195</name>
</gene>
<accession>A0A1S8CYQ8</accession>